<dbReference type="GO" id="GO:0016491">
    <property type="term" value="F:oxidoreductase activity"/>
    <property type="evidence" value="ECO:0007669"/>
    <property type="project" value="UniProtKB-KW"/>
</dbReference>
<reference evidence="4" key="2">
    <citation type="submission" date="2021-04" db="EMBL/GenBank/DDBJ databases">
        <authorList>
            <person name="Gilroy R."/>
        </authorList>
    </citation>
    <scope>NUCLEOTIDE SEQUENCE</scope>
    <source>
        <strain evidence="4">23274</strain>
    </source>
</reference>
<dbReference type="SUPFAM" id="SSF51735">
    <property type="entry name" value="NAD(P)-binding Rossmann-fold domains"/>
    <property type="match status" value="1"/>
</dbReference>
<dbReference type="PANTHER" id="PTHR44196:SF1">
    <property type="entry name" value="DEHYDROGENASE_REDUCTASE SDR FAMILY MEMBER 7B"/>
    <property type="match status" value="1"/>
</dbReference>
<dbReference type="PRINTS" id="PR00080">
    <property type="entry name" value="SDRFAMILY"/>
</dbReference>
<dbReference type="PROSITE" id="PS00061">
    <property type="entry name" value="ADH_SHORT"/>
    <property type="match status" value="1"/>
</dbReference>
<comment type="similarity">
    <text evidence="1 3">Belongs to the short-chain dehydrogenases/reductases (SDR) family.</text>
</comment>
<dbReference type="Pfam" id="PF00106">
    <property type="entry name" value="adh_short"/>
    <property type="match status" value="1"/>
</dbReference>
<organism evidence="4 5">
    <name type="scientific">Candidatus Odoribacter faecigallinarum</name>
    <dbReference type="NCBI Taxonomy" id="2838706"/>
    <lineage>
        <taxon>Bacteria</taxon>
        <taxon>Pseudomonadati</taxon>
        <taxon>Bacteroidota</taxon>
        <taxon>Bacteroidia</taxon>
        <taxon>Bacteroidales</taxon>
        <taxon>Odoribacteraceae</taxon>
        <taxon>Odoribacter</taxon>
    </lineage>
</organism>
<name>A0A9D1V145_9BACT</name>
<dbReference type="Gene3D" id="3.40.50.720">
    <property type="entry name" value="NAD(P)-binding Rossmann-like Domain"/>
    <property type="match status" value="1"/>
</dbReference>
<dbReference type="PANTHER" id="PTHR44196">
    <property type="entry name" value="DEHYDROGENASE/REDUCTASE SDR FAMILY MEMBER 7B"/>
    <property type="match status" value="1"/>
</dbReference>
<keyword evidence="2" id="KW-0560">Oxidoreductase</keyword>
<dbReference type="InterPro" id="IPR002347">
    <property type="entry name" value="SDR_fam"/>
</dbReference>
<dbReference type="InterPro" id="IPR020904">
    <property type="entry name" value="Sc_DH/Rdtase_CS"/>
</dbReference>
<dbReference type="InterPro" id="IPR036291">
    <property type="entry name" value="NAD(P)-bd_dom_sf"/>
</dbReference>
<evidence type="ECO:0000256" key="2">
    <source>
        <dbReference type="ARBA" id="ARBA00023002"/>
    </source>
</evidence>
<dbReference type="PRINTS" id="PR00081">
    <property type="entry name" value="GDHRDH"/>
</dbReference>
<sequence>MFQGKVAIITGASSGIGKALAYELAHHGAKLVIAARNLEELSQIAQDLNNKGTEVLPVRTDVTQETDCKQLIEKAYHHFGQIDILINNAGISMRAILEELDTSVLHRVMDVNFWGTVYCSKYALPYLLQTKGSLVGIISIAGFIGLPGRTGYAASKFAVRGFLNTVRIENIKKGLHVLVAAPGFTASNIRKTALDAQGHQQGESPRNESGMMSAEQCARIIVKGIRKRKREIIMTFVEGKLAVFLSKWWPTLVDKLSYSHMAKEPNSPFK</sequence>
<comment type="caution">
    <text evidence="4">The sequence shown here is derived from an EMBL/GenBank/DDBJ whole genome shotgun (WGS) entry which is preliminary data.</text>
</comment>
<evidence type="ECO:0000256" key="1">
    <source>
        <dbReference type="ARBA" id="ARBA00006484"/>
    </source>
</evidence>
<dbReference type="AlphaFoldDB" id="A0A9D1V145"/>
<gene>
    <name evidence="4" type="ORF">H9863_08305</name>
</gene>
<evidence type="ECO:0000313" key="5">
    <source>
        <dbReference type="Proteomes" id="UP000824202"/>
    </source>
</evidence>
<dbReference type="GO" id="GO:0016020">
    <property type="term" value="C:membrane"/>
    <property type="evidence" value="ECO:0007669"/>
    <property type="project" value="TreeGrafter"/>
</dbReference>
<evidence type="ECO:0000256" key="3">
    <source>
        <dbReference type="RuleBase" id="RU000363"/>
    </source>
</evidence>
<dbReference type="Proteomes" id="UP000824202">
    <property type="component" value="Unassembled WGS sequence"/>
</dbReference>
<dbReference type="NCBIfam" id="NF004825">
    <property type="entry name" value="PRK06181.1"/>
    <property type="match status" value="1"/>
</dbReference>
<protein>
    <submittedName>
        <fullName evidence="4">SDR family oxidoreductase</fullName>
    </submittedName>
</protein>
<evidence type="ECO:0000313" key="4">
    <source>
        <dbReference type="EMBL" id="HIX04099.1"/>
    </source>
</evidence>
<proteinExistence type="inferred from homology"/>
<dbReference type="EMBL" id="DXFT01000162">
    <property type="protein sequence ID" value="HIX04099.1"/>
    <property type="molecule type" value="Genomic_DNA"/>
</dbReference>
<reference evidence="4" key="1">
    <citation type="journal article" date="2021" name="PeerJ">
        <title>Extensive microbial diversity within the chicken gut microbiome revealed by metagenomics and culture.</title>
        <authorList>
            <person name="Gilroy R."/>
            <person name="Ravi A."/>
            <person name="Getino M."/>
            <person name="Pursley I."/>
            <person name="Horton D.L."/>
            <person name="Alikhan N.F."/>
            <person name="Baker D."/>
            <person name="Gharbi K."/>
            <person name="Hall N."/>
            <person name="Watson M."/>
            <person name="Adriaenssens E.M."/>
            <person name="Foster-Nyarko E."/>
            <person name="Jarju S."/>
            <person name="Secka A."/>
            <person name="Antonio M."/>
            <person name="Oren A."/>
            <person name="Chaudhuri R.R."/>
            <person name="La Ragione R."/>
            <person name="Hildebrand F."/>
            <person name="Pallen M.J."/>
        </authorList>
    </citation>
    <scope>NUCLEOTIDE SEQUENCE</scope>
    <source>
        <strain evidence="4">23274</strain>
    </source>
</reference>
<accession>A0A9D1V145</accession>